<name>A0A7S4QNP7_9STRA</name>
<feature type="chain" id="PRO_5030783522" evidence="2">
    <location>
        <begin position="26"/>
        <end position="291"/>
    </location>
</feature>
<sequence length="291" mass="32892">MKVFTITRSSLIIAMFLVHALVAAASDETSKLEGSLHNEPGPKRKLQKTLKQKQMMMQQKQRQKQKMNHQMNPDYWAMDKWNANDDWNDHDDDGTNMDDWKMGDWNLKGDWNPKNDWKGSYKHKHEKKRLVFALDGCMFNYTSSDDTVLDPIATNGGRTSDGVFTPGSYVFGSCNLFFRMDSNMYYAPVQAGTTSWSCLVTSITSLGADNDANFLCTVIDEISLMRKHQAHKASLISQGMMTGWFQDFKSATTGGTGGGVTASGQLNTFFTPQLLHVYYITAPYIEKSIPW</sequence>
<keyword evidence="1" id="KW-0175">Coiled coil</keyword>
<reference evidence="3" key="1">
    <citation type="submission" date="2021-01" db="EMBL/GenBank/DDBJ databases">
        <authorList>
            <person name="Corre E."/>
            <person name="Pelletier E."/>
            <person name="Niang G."/>
            <person name="Scheremetjew M."/>
            <person name="Finn R."/>
            <person name="Kale V."/>
            <person name="Holt S."/>
            <person name="Cochrane G."/>
            <person name="Meng A."/>
            <person name="Brown T."/>
            <person name="Cohen L."/>
        </authorList>
    </citation>
    <scope>NUCLEOTIDE SEQUENCE</scope>
    <source>
        <strain evidence="3">GSO104</strain>
    </source>
</reference>
<feature type="coiled-coil region" evidence="1">
    <location>
        <begin position="43"/>
        <end position="70"/>
    </location>
</feature>
<accession>A0A7S4QNP7</accession>
<dbReference type="EMBL" id="HBNS01005549">
    <property type="protein sequence ID" value="CAE4587186.1"/>
    <property type="molecule type" value="Transcribed_RNA"/>
</dbReference>
<organism evidence="3">
    <name type="scientific">Ditylum brightwellii</name>
    <dbReference type="NCBI Taxonomy" id="49249"/>
    <lineage>
        <taxon>Eukaryota</taxon>
        <taxon>Sar</taxon>
        <taxon>Stramenopiles</taxon>
        <taxon>Ochrophyta</taxon>
        <taxon>Bacillariophyta</taxon>
        <taxon>Mediophyceae</taxon>
        <taxon>Lithodesmiophycidae</taxon>
        <taxon>Lithodesmiales</taxon>
        <taxon>Lithodesmiaceae</taxon>
        <taxon>Ditylum</taxon>
    </lineage>
</organism>
<protein>
    <submittedName>
        <fullName evidence="3">Uncharacterized protein</fullName>
    </submittedName>
</protein>
<proteinExistence type="predicted"/>
<dbReference type="AlphaFoldDB" id="A0A7S4QNP7"/>
<feature type="signal peptide" evidence="2">
    <location>
        <begin position="1"/>
        <end position="25"/>
    </location>
</feature>
<evidence type="ECO:0000256" key="1">
    <source>
        <dbReference type="SAM" id="Coils"/>
    </source>
</evidence>
<evidence type="ECO:0000313" key="3">
    <source>
        <dbReference type="EMBL" id="CAE4587186.1"/>
    </source>
</evidence>
<evidence type="ECO:0000256" key="2">
    <source>
        <dbReference type="SAM" id="SignalP"/>
    </source>
</evidence>
<gene>
    <name evidence="3" type="ORF">DBRI00130_LOCUS4521</name>
</gene>
<keyword evidence="2" id="KW-0732">Signal</keyword>